<dbReference type="RefSeq" id="WP_021295063.1">
    <property type="nucleotide sequence ID" value="NZ_AURB01000035.1"/>
</dbReference>
<dbReference type="Gene3D" id="3.40.630.30">
    <property type="match status" value="1"/>
</dbReference>
<dbReference type="Pfam" id="PF13302">
    <property type="entry name" value="Acetyltransf_3"/>
    <property type="match status" value="1"/>
</dbReference>
<keyword evidence="2" id="KW-1185">Reference proteome</keyword>
<accession>T0DTJ0</accession>
<dbReference type="SUPFAM" id="SSF55729">
    <property type="entry name" value="Acyl-CoA N-acyltransferases (Nat)"/>
    <property type="match status" value="1"/>
</dbReference>
<dbReference type="KEGG" id="aaco:K1I37_15980"/>
<evidence type="ECO:0000313" key="2">
    <source>
        <dbReference type="Proteomes" id="UP000829401"/>
    </source>
</evidence>
<organism evidence="1 2">
    <name type="scientific">Alicyclobacillus acidoterrestris (strain ATCC 49025 / DSM 3922 / CIP 106132 / NCIMB 13137 / GD3B)</name>
    <dbReference type="NCBI Taxonomy" id="1356854"/>
    <lineage>
        <taxon>Bacteria</taxon>
        <taxon>Bacillati</taxon>
        <taxon>Bacillota</taxon>
        <taxon>Bacilli</taxon>
        <taxon>Bacillales</taxon>
        <taxon>Alicyclobacillaceae</taxon>
        <taxon>Alicyclobacillus</taxon>
    </lineage>
</organism>
<dbReference type="PANTHER" id="PTHR43792:SF1">
    <property type="entry name" value="N-ACETYLTRANSFERASE DOMAIN-CONTAINING PROTEIN"/>
    <property type="match status" value="1"/>
</dbReference>
<accession>A0A9E6ZGI4</accession>
<sequence>MLETSRLFFRPYQMKDFQFYLSLWQDPEVIRFIGSGKVRSKTDLKLNYPYWLSKSELGKGVLVTVFKATQQPVGHAGLVPQEIDGQLQMELGYWVSRRYWGLGIGTEAARFFRDLAFRELGLHRLVSLIQPENTRSIHVAQKIGMQLQDKTTFRGTPVNLYAIEKADYETLHKY</sequence>
<evidence type="ECO:0000313" key="1">
    <source>
        <dbReference type="EMBL" id="UNO48163.1"/>
    </source>
</evidence>
<dbReference type="PROSITE" id="PS51186">
    <property type="entry name" value="GNAT"/>
    <property type="match status" value="1"/>
</dbReference>
<dbReference type="InterPro" id="IPR051531">
    <property type="entry name" value="N-acetyltransferase"/>
</dbReference>
<reference evidence="2" key="1">
    <citation type="journal article" date="2022" name="G3 (Bethesda)">
        <title>Unveiling the complete genome sequence of Alicyclobacillus acidoterrestris DSM 3922T, a taint-producing strain.</title>
        <authorList>
            <person name="Leonardo I.C."/>
            <person name="Barreto Crespo M.T."/>
            <person name="Gaspar F.B."/>
        </authorList>
    </citation>
    <scope>NUCLEOTIDE SEQUENCE [LARGE SCALE GENOMIC DNA]</scope>
    <source>
        <strain evidence="2">DSM 3922</strain>
    </source>
</reference>
<dbReference type="EMBL" id="CP080467">
    <property type="protein sequence ID" value="UNO48163.1"/>
    <property type="molecule type" value="Genomic_DNA"/>
</dbReference>
<dbReference type="InterPro" id="IPR016181">
    <property type="entry name" value="Acyl_CoA_acyltransferase"/>
</dbReference>
<dbReference type="eggNOG" id="COG1670">
    <property type="taxonomic scope" value="Bacteria"/>
</dbReference>
<dbReference type="OrthoDB" id="275901at2"/>
<dbReference type="AlphaFoldDB" id="T0DTJ0"/>
<protein>
    <submittedName>
        <fullName evidence="1">GNAT family N-acetyltransferase</fullName>
    </submittedName>
</protein>
<dbReference type="Proteomes" id="UP000829401">
    <property type="component" value="Chromosome"/>
</dbReference>
<dbReference type="GO" id="GO:0016747">
    <property type="term" value="F:acyltransferase activity, transferring groups other than amino-acyl groups"/>
    <property type="evidence" value="ECO:0007669"/>
    <property type="project" value="InterPro"/>
</dbReference>
<dbReference type="PANTHER" id="PTHR43792">
    <property type="entry name" value="GNAT FAMILY, PUTATIVE (AFU_ORTHOLOGUE AFUA_3G00765)-RELATED-RELATED"/>
    <property type="match status" value="1"/>
</dbReference>
<proteinExistence type="predicted"/>
<dbReference type="InterPro" id="IPR000182">
    <property type="entry name" value="GNAT_dom"/>
</dbReference>
<name>T0DTJ0_ALIAG</name>
<dbReference type="STRING" id="1356854.N007_02370"/>
<gene>
    <name evidence="1" type="ORF">K1I37_15980</name>
</gene>